<evidence type="ECO:0000313" key="1">
    <source>
        <dbReference type="EMBL" id="SCZ68427.1"/>
    </source>
</evidence>
<gene>
    <name evidence="1" type="ORF">SAMN02982990_02923</name>
</gene>
<proteinExistence type="predicted"/>
<dbReference type="Proteomes" id="UP000183223">
    <property type="component" value="Unassembled WGS sequence"/>
</dbReference>
<evidence type="ECO:0000313" key="2">
    <source>
        <dbReference type="Proteomes" id="UP000183223"/>
    </source>
</evidence>
<sequence length="148" mass="16085">MHNPANWIDPFGLNPLRLPAPTSLDPWGNGAKLESTVVPKGGVTVEMAMSPGQIKPGGWATLDHIPNVDYVRNQLAVIPEFKPEISHVQKFHVPEGIRIQTGPVGPQTSGGKIYSGGGTQIQILNYEDRAKLKPIDEPRRIYSKKCGG</sequence>
<name>A0A1G5R341_PHOLU</name>
<dbReference type="AlphaFoldDB" id="A0A1G5R341"/>
<accession>A0A1G5R341</accession>
<keyword evidence="2" id="KW-1185">Reference proteome</keyword>
<organism evidence="1 2">
    <name type="scientific">Photorhabdus luminescens</name>
    <name type="common">Xenorhabdus luminescens</name>
    <dbReference type="NCBI Taxonomy" id="29488"/>
    <lineage>
        <taxon>Bacteria</taxon>
        <taxon>Pseudomonadati</taxon>
        <taxon>Pseudomonadota</taxon>
        <taxon>Gammaproteobacteria</taxon>
        <taxon>Enterobacterales</taxon>
        <taxon>Morganellaceae</taxon>
        <taxon>Photorhabdus</taxon>
    </lineage>
</organism>
<protein>
    <submittedName>
        <fullName evidence="1">Uncharacterized protein</fullName>
    </submittedName>
</protein>
<dbReference type="EMBL" id="FMWJ01000014">
    <property type="protein sequence ID" value="SCZ68427.1"/>
    <property type="molecule type" value="Genomic_DNA"/>
</dbReference>
<reference evidence="2" key="1">
    <citation type="submission" date="2016-10" db="EMBL/GenBank/DDBJ databases">
        <authorList>
            <person name="Varghese N."/>
            <person name="Submissions S."/>
        </authorList>
    </citation>
    <scope>NUCLEOTIDE SEQUENCE [LARGE SCALE GENOMIC DNA]</scope>
    <source>
        <strain evidence="2">ATCC 29999</strain>
    </source>
</reference>